<gene>
    <name evidence="5" type="ordered locus">CHU_3844</name>
</gene>
<dbReference type="PANTHER" id="PTHR33619:SF3">
    <property type="entry name" value="POLYSACCHARIDE EXPORT PROTEIN GFCE-RELATED"/>
    <property type="match status" value="1"/>
</dbReference>
<protein>
    <submittedName>
        <fullName evidence="5">Periplasmic protein involved in polysaccharide export</fullName>
    </submittedName>
</protein>
<dbReference type="EMBL" id="CP000383">
    <property type="protein sequence ID" value="ABG61076.1"/>
    <property type="molecule type" value="Genomic_DNA"/>
</dbReference>
<feature type="chain" id="PRO_5027098180" evidence="3">
    <location>
        <begin position="19"/>
        <end position="259"/>
    </location>
</feature>
<dbReference type="PANTHER" id="PTHR33619">
    <property type="entry name" value="POLYSACCHARIDE EXPORT PROTEIN GFCE-RELATED"/>
    <property type="match status" value="1"/>
</dbReference>
<dbReference type="OrthoDB" id="1466931at2"/>
<keyword evidence="1 3" id="KW-0732">Signal</keyword>
<dbReference type="KEGG" id="chu:CHU_3844"/>
<dbReference type="Proteomes" id="UP000001822">
    <property type="component" value="Chromosome"/>
</dbReference>
<proteinExistence type="predicted"/>
<dbReference type="AlphaFoldDB" id="A0A6N4SWQ9"/>
<name>A0A6N4SWQ9_CYTH3</name>
<dbReference type="SMR" id="A0A6N4SWQ9"/>
<organism evidence="5 6">
    <name type="scientific">Cytophaga hutchinsonii (strain ATCC 33406 / DSM 1761 / CIP 103989 / NBRC 15051 / NCIMB 9469 / D465)</name>
    <dbReference type="NCBI Taxonomy" id="269798"/>
    <lineage>
        <taxon>Bacteria</taxon>
        <taxon>Pseudomonadati</taxon>
        <taxon>Bacteroidota</taxon>
        <taxon>Cytophagia</taxon>
        <taxon>Cytophagales</taxon>
        <taxon>Cytophagaceae</taxon>
        <taxon>Cytophaga</taxon>
    </lineage>
</organism>
<feature type="domain" description="Polysaccharide export protein N-terminal" evidence="4">
    <location>
        <begin position="46"/>
        <end position="141"/>
    </location>
</feature>
<accession>A0A6N4SWQ9</accession>
<evidence type="ECO:0000256" key="3">
    <source>
        <dbReference type="SAM" id="SignalP"/>
    </source>
</evidence>
<dbReference type="Gene3D" id="3.30.1950.10">
    <property type="entry name" value="wza like domain"/>
    <property type="match status" value="1"/>
</dbReference>
<dbReference type="PROSITE" id="PS51257">
    <property type="entry name" value="PROKAR_LIPOPROTEIN"/>
    <property type="match status" value="1"/>
</dbReference>
<evidence type="ECO:0000256" key="1">
    <source>
        <dbReference type="ARBA" id="ARBA00022729"/>
    </source>
</evidence>
<feature type="signal peptide" evidence="3">
    <location>
        <begin position="1"/>
        <end position="18"/>
    </location>
</feature>
<dbReference type="Pfam" id="PF02563">
    <property type="entry name" value="Poly_export"/>
    <property type="match status" value="1"/>
</dbReference>
<sequence>MKKIVVFAAIVCIISMIASCKSYHDYKMFQTDTSILVDSVERLRNKATSEYKIEINDVITLDIYTNNGEKLVDPNNALTDGQKTAKEQPAVIKYTIYSDGCAHLPMVGNIVLKGFTVYQADSILTIAFAKYYTEPYVKTTLLSKRVIVFGPDGGKIIPLEYQNMNLVEIIARYGGIRIDGKATNIRVLRGDLRNPDVQLINLNTVEGMKLAYMDMEPGDIVYIEPSRKVFKEVLSDVYPLVGITTSVATLYLIIKTSTN</sequence>
<evidence type="ECO:0000313" key="6">
    <source>
        <dbReference type="Proteomes" id="UP000001822"/>
    </source>
</evidence>
<keyword evidence="6" id="KW-1185">Reference proteome</keyword>
<evidence type="ECO:0000256" key="2">
    <source>
        <dbReference type="SAM" id="Phobius"/>
    </source>
</evidence>
<keyword evidence="2" id="KW-0472">Membrane</keyword>
<feature type="transmembrane region" description="Helical" evidence="2">
    <location>
        <begin position="237"/>
        <end position="254"/>
    </location>
</feature>
<evidence type="ECO:0000259" key="4">
    <source>
        <dbReference type="Pfam" id="PF02563"/>
    </source>
</evidence>
<keyword evidence="2" id="KW-0812">Transmembrane</keyword>
<dbReference type="GO" id="GO:0015159">
    <property type="term" value="F:polysaccharide transmembrane transporter activity"/>
    <property type="evidence" value="ECO:0007669"/>
    <property type="project" value="InterPro"/>
</dbReference>
<dbReference type="Gene3D" id="3.10.560.10">
    <property type="entry name" value="Outer membrane lipoprotein wza domain like"/>
    <property type="match status" value="1"/>
</dbReference>
<dbReference type="InterPro" id="IPR003715">
    <property type="entry name" value="Poly_export_N"/>
</dbReference>
<evidence type="ECO:0000313" key="5">
    <source>
        <dbReference type="EMBL" id="ABG61076.1"/>
    </source>
</evidence>
<reference evidence="5 6" key="1">
    <citation type="journal article" date="2007" name="Appl. Environ. Microbiol.">
        <title>Genome sequence of the cellulolytic gliding bacterium Cytophaga hutchinsonii.</title>
        <authorList>
            <person name="Xie G."/>
            <person name="Bruce D.C."/>
            <person name="Challacombe J.F."/>
            <person name="Chertkov O."/>
            <person name="Detter J.C."/>
            <person name="Gilna P."/>
            <person name="Han C.S."/>
            <person name="Lucas S."/>
            <person name="Misra M."/>
            <person name="Myers G.L."/>
            <person name="Richardson P."/>
            <person name="Tapia R."/>
            <person name="Thayer N."/>
            <person name="Thompson L.S."/>
            <person name="Brettin T.S."/>
            <person name="Henrissat B."/>
            <person name="Wilson D.B."/>
            <person name="McBride M.J."/>
        </authorList>
    </citation>
    <scope>NUCLEOTIDE SEQUENCE [LARGE SCALE GENOMIC DNA]</scope>
    <source>
        <strain evidence="6">ATCC 33406 / DSM 1761 / CIP 103989 / NBRC 15051 / NCIMB 9469 / D465</strain>
    </source>
</reference>
<keyword evidence="2" id="KW-1133">Transmembrane helix</keyword>
<dbReference type="InterPro" id="IPR049712">
    <property type="entry name" value="Poly_export"/>
</dbReference>